<keyword evidence="8" id="KW-0206">Cytoskeleton</keyword>
<keyword evidence="15" id="KW-1185">Reference proteome</keyword>
<evidence type="ECO:0000256" key="8">
    <source>
        <dbReference type="ARBA" id="ARBA00023212"/>
    </source>
</evidence>
<dbReference type="InterPro" id="IPR042815">
    <property type="entry name" value="DRC10"/>
</dbReference>
<sequence>MEFSELPSDAERIIQCVDDLKKKLLSVEAQRISRIWENCISQIEIVATLPADLHIVSSDMDKELIKKLKKHQLACERLERETQEGLEQESEGEATKARSHLDKDVQSSVRDVLRFLRSHPDAIFGLRAEQSMEAGESENKLIRELKGFHSHMLNKLLTSPFEESQSTLQNMAITPLQQVLHDLEHTSSQEAEVAKAIKQIHIKIIQKTAEVENLRQQFSMLSITDEKYQRHHHASEEKASMQEKIDHLKIQLNILKQENTAALVILHKEDEKVEKILDLRQTFDNDVEEKEVTLQQEKSHRKKVEEEEELGMQGTLQQQLVSQLKDKKDQLQSTSLEKRARMQQRIDQLEIQVEKLKKENSEGEFALQRKNDEVEKIKTNLRQTFDKEHEIKQDKLETEELDNEKELNKLRKLENAFSVIEEEFNQIEERLAEEQRRKEQLKIQIKAVIIAQSWWRGYKTRKALRNKVESEVGEVKGKKKKGGKKGGKKGKSKKKK</sequence>
<feature type="region of interest" description="Disordered" evidence="13">
    <location>
        <begin position="467"/>
        <end position="496"/>
    </location>
</feature>
<feature type="compositionally biased region" description="Basic and acidic residues" evidence="13">
    <location>
        <begin position="467"/>
        <end position="476"/>
    </location>
</feature>
<comment type="function">
    <text evidence="1">Component of the nexin-dynein regulatory complex (N-DRC), a key regulator of ciliary/flagellar motility which maintains the alignment and integrity of the distal axoneme and regulates microtubule sliding in motile axonemes.</text>
</comment>
<evidence type="ECO:0000313" key="15">
    <source>
        <dbReference type="Proteomes" id="UP000693946"/>
    </source>
</evidence>
<feature type="region of interest" description="Disordered" evidence="13">
    <location>
        <begin position="81"/>
        <end position="102"/>
    </location>
</feature>
<evidence type="ECO:0000256" key="4">
    <source>
        <dbReference type="ARBA" id="ARBA00021752"/>
    </source>
</evidence>
<feature type="compositionally biased region" description="Basic residues" evidence="13">
    <location>
        <begin position="477"/>
        <end position="496"/>
    </location>
</feature>
<gene>
    <name evidence="14" type="ORF">JOB18_006549</name>
</gene>
<keyword evidence="12" id="KW-0175">Coiled coil</keyword>
<evidence type="ECO:0000256" key="13">
    <source>
        <dbReference type="SAM" id="MobiDB-lite"/>
    </source>
</evidence>
<reference evidence="14 15" key="1">
    <citation type="journal article" date="2021" name="Sci. Rep.">
        <title>Chromosome anchoring in Senegalese sole (Solea senegalensis) reveals sex-associated markers and genome rearrangements in flatfish.</title>
        <authorList>
            <person name="Guerrero-Cozar I."/>
            <person name="Gomez-Garrido J."/>
            <person name="Berbel C."/>
            <person name="Martinez-Blanch J.F."/>
            <person name="Alioto T."/>
            <person name="Claros M.G."/>
            <person name="Gagnaire P.A."/>
            <person name="Manchado M."/>
        </authorList>
    </citation>
    <scope>NUCLEOTIDE SEQUENCE [LARGE SCALE GENOMIC DNA]</scope>
    <source>
        <strain evidence="14">Sse05_10M</strain>
    </source>
</reference>
<protein>
    <recommendedName>
        <fullName evidence="4">Dynein regulatory complex protein 10</fullName>
    </recommendedName>
    <alternativeName>
        <fullName evidence="10">IQ domain-containing protein D</fullName>
    </alternativeName>
</protein>
<evidence type="ECO:0000313" key="14">
    <source>
        <dbReference type="EMBL" id="KAG7519359.1"/>
    </source>
</evidence>
<feature type="coiled-coil region" evidence="12">
    <location>
        <begin position="197"/>
        <end position="258"/>
    </location>
</feature>
<evidence type="ECO:0000256" key="11">
    <source>
        <dbReference type="ARBA" id="ARBA00046836"/>
    </source>
</evidence>
<evidence type="ECO:0000256" key="6">
    <source>
        <dbReference type="ARBA" id="ARBA00022846"/>
    </source>
</evidence>
<keyword evidence="9" id="KW-0966">Cell projection</keyword>
<keyword evidence="6" id="KW-0282">Flagellum</keyword>
<proteinExistence type="inferred from homology"/>
<keyword evidence="5" id="KW-0963">Cytoplasm</keyword>
<accession>A0AAV6SQC2</accession>
<dbReference type="Proteomes" id="UP000693946">
    <property type="component" value="Linkage Group LG11"/>
</dbReference>
<evidence type="ECO:0000256" key="3">
    <source>
        <dbReference type="ARBA" id="ARBA00009071"/>
    </source>
</evidence>
<comment type="subunit">
    <text evidence="11">Component of the nexin-dynein regulatory complex (N-DRC). Interacts with CFAP52.</text>
</comment>
<comment type="similarity">
    <text evidence="3">Belongs to the DRC10 family.</text>
</comment>
<dbReference type="InterPro" id="IPR000048">
    <property type="entry name" value="IQ_motif_EF-hand-BS"/>
</dbReference>
<dbReference type="PANTHER" id="PTHR31598:SF1">
    <property type="entry name" value="DYNEIN REGULATORY COMPLEX PROTEIN 10"/>
    <property type="match status" value="1"/>
</dbReference>
<evidence type="ECO:0000256" key="9">
    <source>
        <dbReference type="ARBA" id="ARBA00023273"/>
    </source>
</evidence>
<feature type="coiled-coil region" evidence="12">
    <location>
        <begin position="339"/>
        <end position="451"/>
    </location>
</feature>
<dbReference type="PROSITE" id="PS50096">
    <property type="entry name" value="IQ"/>
    <property type="match status" value="1"/>
</dbReference>
<dbReference type="PANTHER" id="PTHR31598">
    <property type="entry name" value="IQ DOMAIN-CONTAINING PROTEIN D"/>
    <property type="match status" value="1"/>
</dbReference>
<name>A0AAV6SQC2_SOLSE</name>
<keyword evidence="7" id="KW-0969">Cilium</keyword>
<dbReference type="EMBL" id="JAGKHQ010000003">
    <property type="protein sequence ID" value="KAG7519359.1"/>
    <property type="molecule type" value="Genomic_DNA"/>
</dbReference>
<feature type="compositionally biased region" description="Basic and acidic residues" evidence="13">
    <location>
        <begin position="93"/>
        <end position="102"/>
    </location>
</feature>
<dbReference type="AlphaFoldDB" id="A0AAV6SQC2"/>
<dbReference type="Pfam" id="PF00612">
    <property type="entry name" value="IQ"/>
    <property type="match status" value="1"/>
</dbReference>
<comment type="caution">
    <text evidence="14">The sequence shown here is derived from an EMBL/GenBank/DDBJ whole genome shotgun (WGS) entry which is preliminary data.</text>
</comment>
<evidence type="ECO:0000256" key="10">
    <source>
        <dbReference type="ARBA" id="ARBA00032180"/>
    </source>
</evidence>
<evidence type="ECO:0000256" key="2">
    <source>
        <dbReference type="ARBA" id="ARBA00004611"/>
    </source>
</evidence>
<organism evidence="14 15">
    <name type="scientific">Solea senegalensis</name>
    <name type="common">Senegalese sole</name>
    <dbReference type="NCBI Taxonomy" id="28829"/>
    <lineage>
        <taxon>Eukaryota</taxon>
        <taxon>Metazoa</taxon>
        <taxon>Chordata</taxon>
        <taxon>Craniata</taxon>
        <taxon>Vertebrata</taxon>
        <taxon>Euteleostomi</taxon>
        <taxon>Actinopterygii</taxon>
        <taxon>Neopterygii</taxon>
        <taxon>Teleostei</taxon>
        <taxon>Neoteleostei</taxon>
        <taxon>Acanthomorphata</taxon>
        <taxon>Carangaria</taxon>
        <taxon>Pleuronectiformes</taxon>
        <taxon>Pleuronectoidei</taxon>
        <taxon>Soleidae</taxon>
        <taxon>Solea</taxon>
    </lineage>
</organism>
<evidence type="ECO:0000256" key="7">
    <source>
        <dbReference type="ARBA" id="ARBA00023069"/>
    </source>
</evidence>
<evidence type="ECO:0000256" key="5">
    <source>
        <dbReference type="ARBA" id="ARBA00022490"/>
    </source>
</evidence>
<evidence type="ECO:0000256" key="12">
    <source>
        <dbReference type="SAM" id="Coils"/>
    </source>
</evidence>
<dbReference type="CDD" id="cd23767">
    <property type="entry name" value="IQCD"/>
    <property type="match status" value="1"/>
</dbReference>
<evidence type="ECO:0000256" key="1">
    <source>
        <dbReference type="ARBA" id="ARBA00003029"/>
    </source>
</evidence>
<comment type="subcellular location">
    <subcellularLocation>
        <location evidence="2">Cytoplasm</location>
        <location evidence="2">Cytoskeleton</location>
        <location evidence="2">Flagellum axoneme</location>
    </subcellularLocation>
</comment>
<dbReference type="SMART" id="SM00015">
    <property type="entry name" value="IQ"/>
    <property type="match status" value="1"/>
</dbReference>